<dbReference type="InterPro" id="IPR017927">
    <property type="entry name" value="FAD-bd_FR_type"/>
</dbReference>
<dbReference type="GO" id="GO:0052851">
    <property type="term" value="F:ferric-chelate reductase (NADPH) activity"/>
    <property type="evidence" value="ECO:0007669"/>
    <property type="project" value="UniProtKB-EC"/>
</dbReference>
<evidence type="ECO:0000256" key="1">
    <source>
        <dbReference type="ARBA" id="ARBA00004651"/>
    </source>
</evidence>
<dbReference type="InterPro" id="IPR051410">
    <property type="entry name" value="Ferric/Cupric_Reductase"/>
</dbReference>
<dbReference type="GO" id="GO:0006879">
    <property type="term" value="P:intracellular iron ion homeostasis"/>
    <property type="evidence" value="ECO:0007669"/>
    <property type="project" value="TreeGrafter"/>
</dbReference>
<dbReference type="CDD" id="cd06186">
    <property type="entry name" value="NOX_Duox_like_FAD_NADP"/>
    <property type="match status" value="1"/>
</dbReference>
<dbReference type="HOGENOM" id="CLU_127197_0_0_1"/>
<evidence type="ECO:0000313" key="7">
    <source>
        <dbReference type="EMBL" id="KIW96552.1"/>
    </source>
</evidence>
<gene>
    <name evidence="7" type="ORF">Z519_01943</name>
</gene>
<dbReference type="GeneID" id="27694871"/>
<name>A0A0D2GDY4_CLAB1</name>
<dbReference type="EMBL" id="KN846982">
    <property type="protein sequence ID" value="KIW96552.1"/>
    <property type="molecule type" value="Genomic_DNA"/>
</dbReference>
<dbReference type="GO" id="GO:0006826">
    <property type="term" value="P:iron ion transport"/>
    <property type="evidence" value="ECO:0007669"/>
    <property type="project" value="TreeGrafter"/>
</dbReference>
<keyword evidence="4" id="KW-0472">Membrane</keyword>
<evidence type="ECO:0000256" key="5">
    <source>
        <dbReference type="ARBA" id="ARBA00048483"/>
    </source>
</evidence>
<dbReference type="PANTHER" id="PTHR32361">
    <property type="entry name" value="FERRIC/CUPRIC REDUCTASE TRANSMEMBRANE COMPONENT"/>
    <property type="match status" value="1"/>
</dbReference>
<feature type="domain" description="FAD-binding FR-type" evidence="6">
    <location>
        <begin position="22"/>
        <end position="163"/>
    </location>
</feature>
<dbReference type="EC" id="1.16.1.9" evidence="2"/>
<proteinExistence type="predicted"/>
<accession>A0A0D2GDY4</accession>
<dbReference type="SUPFAM" id="SSF63380">
    <property type="entry name" value="Riboflavin synthase domain-like"/>
    <property type="match status" value="1"/>
</dbReference>
<organism evidence="7 8">
    <name type="scientific">Cladophialophora bantiana (strain ATCC 10958 / CBS 173.52 / CDC B-1940 / NIH 8579)</name>
    <name type="common">Xylohypha bantiana</name>
    <dbReference type="NCBI Taxonomy" id="1442370"/>
    <lineage>
        <taxon>Eukaryota</taxon>
        <taxon>Fungi</taxon>
        <taxon>Dikarya</taxon>
        <taxon>Ascomycota</taxon>
        <taxon>Pezizomycotina</taxon>
        <taxon>Eurotiomycetes</taxon>
        <taxon>Chaetothyriomycetidae</taxon>
        <taxon>Chaetothyriales</taxon>
        <taxon>Herpotrichiellaceae</taxon>
        <taxon>Cladophialophora</taxon>
    </lineage>
</organism>
<dbReference type="InterPro" id="IPR013112">
    <property type="entry name" value="FAD-bd_8"/>
</dbReference>
<evidence type="ECO:0000256" key="3">
    <source>
        <dbReference type="ARBA" id="ARBA00022448"/>
    </source>
</evidence>
<evidence type="ECO:0000256" key="2">
    <source>
        <dbReference type="ARBA" id="ARBA00012668"/>
    </source>
</evidence>
<evidence type="ECO:0000256" key="4">
    <source>
        <dbReference type="ARBA" id="ARBA00022475"/>
    </source>
</evidence>
<dbReference type="GO" id="GO:0005886">
    <property type="term" value="C:plasma membrane"/>
    <property type="evidence" value="ECO:0007669"/>
    <property type="project" value="UniProtKB-SubCell"/>
</dbReference>
<dbReference type="Pfam" id="PF08022">
    <property type="entry name" value="FAD_binding_8"/>
    <property type="match status" value="1"/>
</dbReference>
<comment type="catalytic activity">
    <reaction evidence="5">
        <text>2 a Fe(II)-siderophore + NADP(+) + H(+) = 2 a Fe(III)-siderophore + NADPH</text>
        <dbReference type="Rhea" id="RHEA:28795"/>
        <dbReference type="Rhea" id="RHEA-COMP:11342"/>
        <dbReference type="Rhea" id="RHEA-COMP:11344"/>
        <dbReference type="ChEBI" id="CHEBI:15378"/>
        <dbReference type="ChEBI" id="CHEBI:29033"/>
        <dbReference type="ChEBI" id="CHEBI:29034"/>
        <dbReference type="ChEBI" id="CHEBI:57783"/>
        <dbReference type="ChEBI" id="CHEBI:58349"/>
        <dbReference type="EC" id="1.16.1.9"/>
    </reaction>
</comment>
<dbReference type="VEuPathDB" id="FungiDB:Z519_01943"/>
<dbReference type="InterPro" id="IPR017938">
    <property type="entry name" value="Riboflavin_synthase-like_b-brl"/>
</dbReference>
<reference evidence="7" key="1">
    <citation type="submission" date="2015-01" db="EMBL/GenBank/DDBJ databases">
        <title>The Genome Sequence of Cladophialophora bantiana CBS 173.52.</title>
        <authorList>
            <consortium name="The Broad Institute Genomics Platform"/>
            <person name="Cuomo C."/>
            <person name="de Hoog S."/>
            <person name="Gorbushina A."/>
            <person name="Stielow B."/>
            <person name="Teixiera M."/>
            <person name="Abouelleil A."/>
            <person name="Chapman S.B."/>
            <person name="Priest M."/>
            <person name="Young S.K."/>
            <person name="Wortman J."/>
            <person name="Nusbaum C."/>
            <person name="Birren B."/>
        </authorList>
    </citation>
    <scope>NUCLEOTIDE SEQUENCE [LARGE SCALE GENOMIC DNA]</scope>
    <source>
        <strain evidence="7">CBS 173.52</strain>
    </source>
</reference>
<dbReference type="PANTHER" id="PTHR32361:SF3">
    <property type="entry name" value="REDUCTASE, PUTATIVE (AFU_ORTHOLOGUE AFUA_6G13750)-RELATED"/>
    <property type="match status" value="1"/>
</dbReference>
<dbReference type="PROSITE" id="PS51384">
    <property type="entry name" value="FAD_FR"/>
    <property type="match status" value="1"/>
</dbReference>
<dbReference type="AlphaFoldDB" id="A0A0D2GDY4"/>
<dbReference type="GO" id="GO:0015677">
    <property type="term" value="P:copper ion import"/>
    <property type="evidence" value="ECO:0007669"/>
    <property type="project" value="TreeGrafter"/>
</dbReference>
<keyword evidence="3" id="KW-0813">Transport</keyword>
<protein>
    <recommendedName>
        <fullName evidence="2">ferric-chelate reductase (NADPH)</fullName>
        <ecNumber evidence="2">1.16.1.9</ecNumber>
    </recommendedName>
</protein>
<dbReference type="Proteomes" id="UP000053789">
    <property type="component" value="Unassembled WGS sequence"/>
</dbReference>
<sequence>MSFLAIFGGTQHTEGNSQDKSAGPATATITRFRDALNGDVIRLDFIHPKKRWNIGQHLYLCLPETTIWQSHPFTPLSLPRDYGSGSVHSYFVRARMRDMRILADLGHEKCVTIPDIAIIRDGPPSTTPAILTEPNGQSIVNQLPSDANVLCIAGGTRVTFVLPVLLSLLNPSPVPDRKVELI</sequence>
<keyword evidence="4" id="KW-1003">Cell membrane</keyword>
<keyword evidence="8" id="KW-1185">Reference proteome</keyword>
<evidence type="ECO:0000259" key="6">
    <source>
        <dbReference type="PROSITE" id="PS51384"/>
    </source>
</evidence>
<dbReference type="RefSeq" id="XP_016623221.1">
    <property type="nucleotide sequence ID" value="XM_016759700.1"/>
</dbReference>
<comment type="subcellular location">
    <subcellularLocation>
        <location evidence="1">Cell membrane</location>
        <topology evidence="1">Multi-pass membrane protein</topology>
    </subcellularLocation>
</comment>
<dbReference type="OrthoDB" id="167398at2759"/>
<evidence type="ECO:0000313" key="8">
    <source>
        <dbReference type="Proteomes" id="UP000053789"/>
    </source>
</evidence>